<dbReference type="GO" id="GO:0022857">
    <property type="term" value="F:transmembrane transporter activity"/>
    <property type="evidence" value="ECO:0007669"/>
    <property type="project" value="InterPro"/>
</dbReference>
<keyword evidence="10" id="KW-1185">Reference proteome</keyword>
<keyword evidence="7 8" id="KW-0472">Membrane</keyword>
<dbReference type="GO" id="GO:0005886">
    <property type="term" value="C:plasma membrane"/>
    <property type="evidence" value="ECO:0007669"/>
    <property type="project" value="UniProtKB-SubCell"/>
</dbReference>
<evidence type="ECO:0000256" key="2">
    <source>
        <dbReference type="ARBA" id="ARBA00005658"/>
    </source>
</evidence>
<feature type="transmembrane region" description="Helical" evidence="8">
    <location>
        <begin position="20"/>
        <end position="37"/>
    </location>
</feature>
<feature type="transmembrane region" description="Helical" evidence="8">
    <location>
        <begin position="97"/>
        <end position="119"/>
    </location>
</feature>
<comment type="subcellular location">
    <subcellularLocation>
        <location evidence="1">Cell membrane</location>
        <topology evidence="1">Multi-pass membrane protein</topology>
    </subcellularLocation>
</comment>
<organism evidence="9 10">
    <name type="scientific">Bilophila wadsworthia (strain 3_1_6)</name>
    <dbReference type="NCBI Taxonomy" id="563192"/>
    <lineage>
        <taxon>Bacteria</taxon>
        <taxon>Pseudomonadati</taxon>
        <taxon>Thermodesulfobacteriota</taxon>
        <taxon>Desulfovibrionia</taxon>
        <taxon>Desulfovibrionales</taxon>
        <taxon>Desulfovibrionaceae</taxon>
        <taxon>Bilophila</taxon>
    </lineage>
</organism>
<evidence type="ECO:0000256" key="4">
    <source>
        <dbReference type="ARBA" id="ARBA00022475"/>
    </source>
</evidence>
<feature type="transmembrane region" description="Helical" evidence="8">
    <location>
        <begin position="205"/>
        <end position="232"/>
    </location>
</feature>
<feature type="transmembrane region" description="Helical" evidence="8">
    <location>
        <begin position="461"/>
        <end position="480"/>
    </location>
</feature>
<dbReference type="eggNOG" id="COG1292">
    <property type="taxonomic scope" value="Bacteria"/>
</dbReference>
<reference evidence="9 10" key="2">
    <citation type="submission" date="2013-04" db="EMBL/GenBank/DDBJ databases">
        <title>The Genome Sequence of Bilophila wadsworthia 3_1_6.</title>
        <authorList>
            <consortium name="The Broad Institute Genomics Platform"/>
            <person name="Earl A."/>
            <person name="Ward D."/>
            <person name="Feldgarden M."/>
            <person name="Gevers D."/>
            <person name="Sibley C."/>
            <person name="Strauss J."/>
            <person name="Allen-Vercoe E."/>
            <person name="Walker B."/>
            <person name="Young S."/>
            <person name="Zeng Q."/>
            <person name="Gargeya S."/>
            <person name="Fitzgerald M."/>
            <person name="Haas B."/>
            <person name="Abouelleil A."/>
            <person name="Allen A.W."/>
            <person name="Alvarado L."/>
            <person name="Arachchi H.M."/>
            <person name="Berlin A.M."/>
            <person name="Chapman S.B."/>
            <person name="Gainer-Dewar J."/>
            <person name="Goldberg J."/>
            <person name="Griggs A."/>
            <person name="Gujja S."/>
            <person name="Hansen M."/>
            <person name="Howarth C."/>
            <person name="Imamovic A."/>
            <person name="Ireland A."/>
            <person name="Larimer J."/>
            <person name="McCowan C."/>
            <person name="Murphy C."/>
            <person name="Pearson M."/>
            <person name="Poon T.W."/>
            <person name="Priest M."/>
            <person name="Roberts A."/>
            <person name="Saif S."/>
            <person name="Shea T."/>
            <person name="Sisk P."/>
            <person name="Sykes S."/>
            <person name="Wortman J."/>
            <person name="Nusbaum C."/>
            <person name="Birren B."/>
        </authorList>
    </citation>
    <scope>NUCLEOTIDE SEQUENCE [LARGE SCALE GENOMIC DNA]</scope>
    <source>
        <strain evidence="9 10">3_1_6</strain>
    </source>
</reference>
<evidence type="ECO:0000256" key="1">
    <source>
        <dbReference type="ARBA" id="ARBA00004651"/>
    </source>
</evidence>
<dbReference type="HOGENOM" id="CLU_010118_5_0_7"/>
<dbReference type="PANTHER" id="PTHR30047">
    <property type="entry name" value="HIGH-AFFINITY CHOLINE TRANSPORT PROTEIN-RELATED"/>
    <property type="match status" value="1"/>
</dbReference>
<proteinExistence type="inferred from homology"/>
<dbReference type="PANTHER" id="PTHR30047:SF7">
    <property type="entry name" value="HIGH-AFFINITY CHOLINE TRANSPORT PROTEIN"/>
    <property type="match status" value="1"/>
</dbReference>
<dbReference type="InterPro" id="IPR000060">
    <property type="entry name" value="BCCT_transptr"/>
</dbReference>
<name>E5Y6K7_BILW3</name>
<dbReference type="AlphaFoldDB" id="E5Y6K7"/>
<dbReference type="OrthoDB" id="9775735at2"/>
<reference evidence="9 10" key="1">
    <citation type="submission" date="2010-10" db="EMBL/GenBank/DDBJ databases">
        <authorList>
            <consortium name="The Broad Institute Genome Sequencing Platform"/>
            <person name="Ward D."/>
            <person name="Earl A."/>
            <person name="Feldgarden M."/>
            <person name="Young S.K."/>
            <person name="Gargeya S."/>
            <person name="Zeng Q."/>
            <person name="Alvarado L."/>
            <person name="Berlin A."/>
            <person name="Bochicchio J."/>
            <person name="Chapman S.B."/>
            <person name="Chen Z."/>
            <person name="Freedman E."/>
            <person name="Gellesch M."/>
            <person name="Goldberg J."/>
            <person name="Griggs A."/>
            <person name="Gujja S."/>
            <person name="Heilman E."/>
            <person name="Heiman D."/>
            <person name="Howarth C."/>
            <person name="Mehta T."/>
            <person name="Neiman D."/>
            <person name="Pearson M."/>
            <person name="Roberts A."/>
            <person name="Saif S."/>
            <person name="Shea T."/>
            <person name="Shenoy N."/>
            <person name="Sisk P."/>
            <person name="Stolte C."/>
            <person name="Sykes S."/>
            <person name="White J."/>
            <person name="Yandava C."/>
            <person name="Allen-Vercoe E."/>
            <person name="Sibley C."/>
            <person name="Ambrose C.E."/>
            <person name="Strauss J."/>
            <person name="Daigneault M."/>
            <person name="Haas B."/>
            <person name="Nusbaum C."/>
            <person name="Birren B."/>
        </authorList>
    </citation>
    <scope>NUCLEOTIDE SEQUENCE [LARGE SCALE GENOMIC DNA]</scope>
    <source>
        <strain evidence="9 10">3_1_6</strain>
    </source>
</reference>
<feature type="transmembrane region" description="Helical" evidence="8">
    <location>
        <begin position="154"/>
        <end position="174"/>
    </location>
</feature>
<dbReference type="Proteomes" id="UP000006034">
    <property type="component" value="Unassembled WGS sequence"/>
</dbReference>
<evidence type="ECO:0000313" key="10">
    <source>
        <dbReference type="Proteomes" id="UP000006034"/>
    </source>
</evidence>
<dbReference type="Pfam" id="PF02028">
    <property type="entry name" value="BCCT"/>
    <property type="match status" value="1"/>
</dbReference>
<keyword evidence="6 8" id="KW-1133">Transmembrane helix</keyword>
<evidence type="ECO:0000256" key="6">
    <source>
        <dbReference type="ARBA" id="ARBA00022989"/>
    </source>
</evidence>
<comment type="similarity">
    <text evidence="2">Belongs to the BCCT transporter (TC 2.A.15) family.</text>
</comment>
<feature type="transmembrane region" description="Helical" evidence="8">
    <location>
        <begin position="407"/>
        <end position="440"/>
    </location>
</feature>
<feature type="transmembrane region" description="Helical" evidence="8">
    <location>
        <begin position="486"/>
        <end position="506"/>
    </location>
</feature>
<feature type="transmembrane region" description="Helical" evidence="8">
    <location>
        <begin position="362"/>
        <end position="381"/>
    </location>
</feature>
<evidence type="ECO:0000256" key="8">
    <source>
        <dbReference type="SAM" id="Phobius"/>
    </source>
</evidence>
<sequence>MESANDPKKFSILGNYDNKIFWPVAILYGCIIAYAIIDPSGAGATFSSIQRFIIAHFSWLILLTGASAIFFSVWMACSSRFATVKLGAADEKPEFSFFAWVAMLFCAALGTGFVIFGAAEPLYHLFTAPTVMDAGSAGAVRGVPEAIRLSVVNWGLFGWPLFAVGGWAIGYAAYRHNKPLRTSTGLYGLLGERCNDTLVSKAVDVLAAIGTIGGVSMMIGLGVASISYAFQILFGIELGATGKFSIMLCFILTYIISTSTGLARGMRYLSESNGYITLGLLFAVLILGATPFTYVINMIMQVAGEFLFRLPQNLLWTDAGNFEPREWSGSWFIFYILWNISYVPFTGGFIARISRGRTMREFVCGTVLVPLFMTLLWFSVWGSNSCYEQLKGFLPLWETVQGSPEQALYILLGSFPFGSVLCFIAFICFCLFAITTADAASHFIAQQTTNGIEVPRLTMRVFWGCTIGFTGILFQVTGGFAAIKSLAIAAAAPFVLVTFAYIISIVKMMKHDRQQEETE</sequence>
<feature type="transmembrane region" description="Helical" evidence="8">
    <location>
        <begin position="331"/>
        <end position="350"/>
    </location>
</feature>
<comment type="caution">
    <text evidence="9">The sequence shown here is derived from an EMBL/GenBank/DDBJ whole genome shotgun (WGS) entry which is preliminary data.</text>
</comment>
<evidence type="ECO:0000256" key="5">
    <source>
        <dbReference type="ARBA" id="ARBA00022692"/>
    </source>
</evidence>
<protein>
    <submittedName>
        <fullName evidence="9">Betaine/carnitine/choline transporter (BCCT) family transporter</fullName>
    </submittedName>
</protein>
<keyword evidence="5 8" id="KW-0812">Transmembrane</keyword>
<keyword evidence="4" id="KW-1003">Cell membrane</keyword>
<accession>E5Y6K7</accession>
<feature type="transmembrane region" description="Helical" evidence="8">
    <location>
        <begin position="57"/>
        <end position="77"/>
    </location>
</feature>
<evidence type="ECO:0000256" key="7">
    <source>
        <dbReference type="ARBA" id="ARBA00023136"/>
    </source>
</evidence>
<evidence type="ECO:0000313" key="9">
    <source>
        <dbReference type="EMBL" id="EFV44338.1"/>
    </source>
</evidence>
<evidence type="ECO:0000256" key="3">
    <source>
        <dbReference type="ARBA" id="ARBA00022448"/>
    </source>
</evidence>
<feature type="transmembrane region" description="Helical" evidence="8">
    <location>
        <begin position="275"/>
        <end position="300"/>
    </location>
</feature>
<dbReference type="RefSeq" id="WP_005027428.1">
    <property type="nucleotide sequence ID" value="NZ_KE150240.1"/>
</dbReference>
<gene>
    <name evidence="9" type="ORF">HMPREF0179_01820</name>
</gene>
<feature type="transmembrane region" description="Helical" evidence="8">
    <location>
        <begin position="244"/>
        <end position="263"/>
    </location>
</feature>
<dbReference type="GeneID" id="78087498"/>
<dbReference type="EMBL" id="ADCP02000003">
    <property type="protein sequence ID" value="EFV44338.1"/>
    <property type="molecule type" value="Genomic_DNA"/>
</dbReference>
<keyword evidence="3" id="KW-0813">Transport</keyword>